<accession>A0ABY6G4U7</accession>
<evidence type="ECO:0000256" key="9">
    <source>
        <dbReference type="ARBA" id="ARBA00023239"/>
    </source>
</evidence>
<keyword evidence="8 12" id="KW-0663">Pyridoxal phosphate</keyword>
<evidence type="ECO:0000256" key="2">
    <source>
        <dbReference type="ARBA" id="ARBA00001933"/>
    </source>
</evidence>
<dbReference type="RefSeq" id="WP_263595330.1">
    <property type="nucleotide sequence ID" value="NZ_CP107020.1"/>
</dbReference>
<gene>
    <name evidence="12 15" type="primary">ilvA</name>
    <name evidence="15" type="ORF">BRM3_06985</name>
</gene>
<comment type="subunit">
    <text evidence="5 12">Homotetramer.</text>
</comment>
<dbReference type="SUPFAM" id="SSF53686">
    <property type="entry name" value="Tryptophan synthase beta subunit-like PLP-dependent enzymes"/>
    <property type="match status" value="1"/>
</dbReference>
<dbReference type="NCBIfam" id="NF006390">
    <property type="entry name" value="PRK08639.1"/>
    <property type="match status" value="1"/>
</dbReference>
<dbReference type="EMBL" id="CP107020">
    <property type="protein sequence ID" value="UYG18137.1"/>
    <property type="molecule type" value="Genomic_DNA"/>
</dbReference>
<evidence type="ECO:0000256" key="1">
    <source>
        <dbReference type="ARBA" id="ARBA00001274"/>
    </source>
</evidence>
<evidence type="ECO:0000256" key="6">
    <source>
        <dbReference type="ARBA" id="ARBA00022605"/>
    </source>
</evidence>
<keyword evidence="16" id="KW-1185">Reference proteome</keyword>
<dbReference type="PROSITE" id="PS00165">
    <property type="entry name" value="DEHYDRATASE_SER_THR"/>
    <property type="match status" value="1"/>
</dbReference>
<evidence type="ECO:0000313" key="15">
    <source>
        <dbReference type="EMBL" id="UYG18137.1"/>
    </source>
</evidence>
<dbReference type="PROSITE" id="PS51672">
    <property type="entry name" value="ACT_LIKE"/>
    <property type="match status" value="1"/>
</dbReference>
<dbReference type="Gene3D" id="3.40.50.1100">
    <property type="match status" value="2"/>
</dbReference>
<name>A0ABY6G4U7_9MICO</name>
<evidence type="ECO:0000256" key="10">
    <source>
        <dbReference type="ARBA" id="ARBA00023304"/>
    </source>
</evidence>
<evidence type="ECO:0000256" key="5">
    <source>
        <dbReference type="ARBA" id="ARBA00011881"/>
    </source>
</evidence>
<dbReference type="InterPro" id="IPR050147">
    <property type="entry name" value="Ser/Thr_Dehydratase"/>
</dbReference>
<feature type="compositionally biased region" description="Low complexity" evidence="13">
    <location>
        <begin position="28"/>
        <end position="39"/>
    </location>
</feature>
<dbReference type="InterPro" id="IPR011820">
    <property type="entry name" value="IlvA"/>
</dbReference>
<keyword evidence="7 12" id="KW-0412">Isoleucine biosynthesis</keyword>
<dbReference type="InterPro" id="IPR001721">
    <property type="entry name" value="TD_ACT-like"/>
</dbReference>
<comment type="similarity">
    <text evidence="4 12">Belongs to the serine/threonine dehydratase family.</text>
</comment>
<dbReference type="EC" id="4.3.1.19" evidence="12"/>
<proteinExistence type="inferred from homology"/>
<dbReference type="Pfam" id="PF00585">
    <property type="entry name" value="Thr_dehydrat_C"/>
    <property type="match status" value="1"/>
</dbReference>
<evidence type="ECO:0000259" key="14">
    <source>
        <dbReference type="PROSITE" id="PS51672"/>
    </source>
</evidence>
<feature type="domain" description="ACT-like" evidence="14">
    <location>
        <begin position="385"/>
        <end position="459"/>
    </location>
</feature>
<comment type="catalytic activity">
    <reaction evidence="1 12">
        <text>L-threonine = 2-oxobutanoate + NH4(+)</text>
        <dbReference type="Rhea" id="RHEA:22108"/>
        <dbReference type="ChEBI" id="CHEBI:16763"/>
        <dbReference type="ChEBI" id="CHEBI:28938"/>
        <dbReference type="ChEBI" id="CHEBI:57926"/>
        <dbReference type="EC" id="4.3.1.19"/>
    </reaction>
</comment>
<dbReference type="InterPro" id="IPR001926">
    <property type="entry name" value="TrpB-like_PALP"/>
</dbReference>
<keyword evidence="6 12" id="KW-0028">Amino-acid biosynthesis</keyword>
<dbReference type="InterPro" id="IPR000634">
    <property type="entry name" value="Ser/Thr_deHydtase_PyrdxlP-BS"/>
</dbReference>
<dbReference type="Proteomes" id="UP001164305">
    <property type="component" value="Chromosome"/>
</dbReference>
<evidence type="ECO:0000256" key="3">
    <source>
        <dbReference type="ARBA" id="ARBA00004810"/>
    </source>
</evidence>
<evidence type="ECO:0000256" key="7">
    <source>
        <dbReference type="ARBA" id="ARBA00022624"/>
    </source>
</evidence>
<dbReference type="GO" id="GO:0004794">
    <property type="term" value="F:threonine deaminase activity"/>
    <property type="evidence" value="ECO:0007669"/>
    <property type="project" value="UniProtKB-EC"/>
</dbReference>
<feature type="region of interest" description="Disordered" evidence="13">
    <location>
        <begin position="1"/>
        <end position="49"/>
    </location>
</feature>
<keyword evidence="10 12" id="KW-0100">Branched-chain amino acid biosynthesis</keyword>
<evidence type="ECO:0000256" key="12">
    <source>
        <dbReference type="RuleBase" id="RU362012"/>
    </source>
</evidence>
<evidence type="ECO:0000256" key="4">
    <source>
        <dbReference type="ARBA" id="ARBA00010869"/>
    </source>
</evidence>
<dbReference type="NCBIfam" id="TIGR02079">
    <property type="entry name" value="THD1"/>
    <property type="match status" value="1"/>
</dbReference>
<sequence length="468" mass="49437">MSVHEHEVRVTASVTGDATAARPEDESAAAAPVPEAVVPPAGPTPAAPLTARDVDEARTRLGGVVRRTPVELSERLSEIAGTPVWLKREDLQAVRSYKLRGAYLFIDSLDEERRRVGVVAASAGNHAQGVAHACRALGVDARIYIPSTTPRQKRERIVALGGERVELVMTGDTFDDAAEAAAADVERSGATLVPPFDSPVVMAGQGTVVAEALEQIREDNGREVSTVVLPVGGGGLLGGSLAWLAERDPDLHVVGVEPAGAVSMAAAVRAGRPVALHEMERFVDGAAVRRVGADPLRVVLRERPELIAVDEGAVCTEMLALYQTDGIIAEPAGALAPAAVATGAVAHAAADAGEGILVVISGGNNDVSRYNEVVERSLVHEGLKHYFLVTFPQEPGALRRFLDQVLGEDDDIVLFDYIKRNNRETGPALVGLELGATENLAPLLARMAASNMEIERVDPAGPMYRYLT</sequence>
<reference evidence="15" key="1">
    <citation type="submission" date="2022-10" db="EMBL/GenBank/DDBJ databases">
        <title>Whole-Genome Sequencing of Brachybacterium huguangmaarense BRM-3, Isolated from Betula schmidtii.</title>
        <authorList>
            <person name="Haam D."/>
        </authorList>
    </citation>
    <scope>NUCLEOTIDE SEQUENCE</scope>
    <source>
        <strain evidence="15">BRM-3</strain>
    </source>
</reference>
<evidence type="ECO:0000256" key="11">
    <source>
        <dbReference type="ARBA" id="ARBA00025527"/>
    </source>
</evidence>
<dbReference type="PANTHER" id="PTHR48078:SF11">
    <property type="entry name" value="THREONINE DEHYDRATASE, MITOCHONDRIAL"/>
    <property type="match status" value="1"/>
</dbReference>
<dbReference type="InterPro" id="IPR038110">
    <property type="entry name" value="TD_ACT-like_sf"/>
</dbReference>
<organism evidence="15 16">
    <name type="scientific">Brachybacterium huguangmaarense</name>
    <dbReference type="NCBI Taxonomy" id="1652028"/>
    <lineage>
        <taxon>Bacteria</taxon>
        <taxon>Bacillati</taxon>
        <taxon>Actinomycetota</taxon>
        <taxon>Actinomycetes</taxon>
        <taxon>Micrococcales</taxon>
        <taxon>Dermabacteraceae</taxon>
        <taxon>Brachybacterium</taxon>
    </lineage>
</organism>
<comment type="cofactor">
    <cofactor evidence="2 12">
        <name>pyridoxal 5'-phosphate</name>
        <dbReference type="ChEBI" id="CHEBI:597326"/>
    </cofactor>
</comment>
<dbReference type="InterPro" id="IPR036052">
    <property type="entry name" value="TrpB-like_PALP_sf"/>
</dbReference>
<evidence type="ECO:0000256" key="8">
    <source>
        <dbReference type="ARBA" id="ARBA00022898"/>
    </source>
</evidence>
<comment type="function">
    <text evidence="11 12">Catalyzes the anaerobic formation of alpha-ketobutyrate and ammonia from threonine in a two-step reaction. The first step involved a dehydration of threonine and a production of enamine intermediates (aminocrotonate), which tautomerizes to its imine form (iminobutyrate). Both intermediates are unstable and short-lived. The second step is the nonenzymatic hydrolysis of the enamine/imine intermediates to form 2-ketobutyrate and free ammonia. In the low water environment of the cell, the second step is accelerated by RidA.</text>
</comment>
<comment type="pathway">
    <text evidence="3 12">Amino-acid biosynthesis; L-isoleucine biosynthesis; 2-oxobutanoate from L-threonine: step 1/1.</text>
</comment>
<keyword evidence="9 12" id="KW-0456">Lyase</keyword>
<dbReference type="Pfam" id="PF00291">
    <property type="entry name" value="PALP"/>
    <property type="match status" value="1"/>
</dbReference>
<protein>
    <recommendedName>
        <fullName evidence="12">L-threonine dehydratase</fullName>
        <ecNumber evidence="12">4.3.1.19</ecNumber>
    </recommendedName>
    <alternativeName>
        <fullName evidence="12">Threonine deaminase</fullName>
    </alternativeName>
</protein>
<evidence type="ECO:0000256" key="13">
    <source>
        <dbReference type="SAM" id="MobiDB-lite"/>
    </source>
</evidence>
<dbReference type="Gene3D" id="3.40.1020.10">
    <property type="entry name" value="Biosynthetic Threonine Deaminase, Domain 3"/>
    <property type="match status" value="1"/>
</dbReference>
<dbReference type="PANTHER" id="PTHR48078">
    <property type="entry name" value="THREONINE DEHYDRATASE, MITOCHONDRIAL-RELATED"/>
    <property type="match status" value="1"/>
</dbReference>
<evidence type="ECO:0000313" key="16">
    <source>
        <dbReference type="Proteomes" id="UP001164305"/>
    </source>
</evidence>